<sequence>MQPLTDGATAPWFVYLIECRNGSLYTGISNDVAARYLAHASGKGARYTRANPPVRLMAVLVCADRAEASRQEYAIKQMTPKAKRTLCAAHLPDPALLAQLVTKPE</sequence>
<dbReference type="SUPFAM" id="SSF82771">
    <property type="entry name" value="GIY-YIG endonuclease"/>
    <property type="match status" value="1"/>
</dbReference>
<dbReference type="PROSITE" id="PS50164">
    <property type="entry name" value="GIY_YIG"/>
    <property type="match status" value="1"/>
</dbReference>
<evidence type="ECO:0000313" key="3">
    <source>
        <dbReference type="EMBL" id="GGP25703.1"/>
    </source>
</evidence>
<dbReference type="PANTHER" id="PTHR34477:SF1">
    <property type="entry name" value="UPF0213 PROTEIN YHBQ"/>
    <property type="match status" value="1"/>
</dbReference>
<evidence type="ECO:0000256" key="1">
    <source>
        <dbReference type="ARBA" id="ARBA00007435"/>
    </source>
</evidence>
<name>A0ABQ2PK29_9NEIS</name>
<dbReference type="Proteomes" id="UP000621859">
    <property type="component" value="Unassembled WGS sequence"/>
</dbReference>
<dbReference type="InterPro" id="IPR035901">
    <property type="entry name" value="GIY-YIG_endonuc_sf"/>
</dbReference>
<dbReference type="CDD" id="cd10456">
    <property type="entry name" value="GIY-YIG_UPF0213"/>
    <property type="match status" value="1"/>
</dbReference>
<dbReference type="InterPro" id="IPR000305">
    <property type="entry name" value="GIY-YIG_endonuc"/>
</dbReference>
<dbReference type="PANTHER" id="PTHR34477">
    <property type="entry name" value="UPF0213 PROTEIN YHBQ"/>
    <property type="match status" value="1"/>
</dbReference>
<proteinExistence type="inferred from homology"/>
<evidence type="ECO:0000259" key="2">
    <source>
        <dbReference type="PROSITE" id="PS50164"/>
    </source>
</evidence>
<organism evidence="3 4">
    <name type="scientific">Silvimonas amylolytica</name>
    <dbReference type="NCBI Taxonomy" id="449663"/>
    <lineage>
        <taxon>Bacteria</taxon>
        <taxon>Pseudomonadati</taxon>
        <taxon>Pseudomonadota</taxon>
        <taxon>Betaproteobacteria</taxon>
        <taxon>Neisseriales</taxon>
        <taxon>Chitinibacteraceae</taxon>
        <taxon>Silvimonas</taxon>
    </lineage>
</organism>
<feature type="domain" description="GIY-YIG" evidence="2">
    <location>
        <begin position="10"/>
        <end position="85"/>
    </location>
</feature>
<dbReference type="RefSeq" id="WP_188691329.1">
    <property type="nucleotide sequence ID" value="NZ_BMLY01000002.1"/>
</dbReference>
<reference evidence="4" key="1">
    <citation type="journal article" date="2019" name="Int. J. Syst. Evol. Microbiol.">
        <title>The Global Catalogue of Microorganisms (GCM) 10K type strain sequencing project: providing services to taxonomists for standard genome sequencing and annotation.</title>
        <authorList>
            <consortium name="The Broad Institute Genomics Platform"/>
            <consortium name="The Broad Institute Genome Sequencing Center for Infectious Disease"/>
            <person name="Wu L."/>
            <person name="Ma J."/>
        </authorList>
    </citation>
    <scope>NUCLEOTIDE SEQUENCE [LARGE SCALE GENOMIC DNA]</scope>
    <source>
        <strain evidence="4">CGMCC 1.8860</strain>
    </source>
</reference>
<keyword evidence="4" id="KW-1185">Reference proteome</keyword>
<accession>A0ABQ2PK29</accession>
<dbReference type="EMBL" id="BMLY01000002">
    <property type="protein sequence ID" value="GGP25703.1"/>
    <property type="molecule type" value="Genomic_DNA"/>
</dbReference>
<gene>
    <name evidence="3" type="ORF">GCM10010971_15220</name>
</gene>
<dbReference type="Pfam" id="PF01541">
    <property type="entry name" value="GIY-YIG"/>
    <property type="match status" value="1"/>
</dbReference>
<evidence type="ECO:0000313" key="4">
    <source>
        <dbReference type="Proteomes" id="UP000621859"/>
    </source>
</evidence>
<dbReference type="InterPro" id="IPR050190">
    <property type="entry name" value="UPF0213_domain"/>
</dbReference>
<comment type="caution">
    <text evidence="3">The sequence shown here is derived from an EMBL/GenBank/DDBJ whole genome shotgun (WGS) entry which is preliminary data.</text>
</comment>
<dbReference type="Gene3D" id="3.40.1440.10">
    <property type="entry name" value="GIY-YIG endonuclease"/>
    <property type="match status" value="1"/>
</dbReference>
<protein>
    <recommendedName>
        <fullName evidence="2">GIY-YIG domain-containing protein</fullName>
    </recommendedName>
</protein>
<comment type="similarity">
    <text evidence="1">Belongs to the UPF0213 family.</text>
</comment>